<keyword evidence="1" id="KW-0472">Membrane</keyword>
<evidence type="ECO:0000313" key="2">
    <source>
        <dbReference type="EMBL" id="DAF93184.1"/>
    </source>
</evidence>
<reference evidence="2" key="1">
    <citation type="journal article" date="2021" name="Proc. Natl. Acad. Sci. U.S.A.">
        <title>A Catalog of Tens of Thousands of Viruses from Human Metagenomes Reveals Hidden Associations with Chronic Diseases.</title>
        <authorList>
            <person name="Tisza M.J."/>
            <person name="Buck C.B."/>
        </authorList>
    </citation>
    <scope>NUCLEOTIDE SEQUENCE</scope>
    <source>
        <strain evidence="2">CtcyQ27</strain>
    </source>
</reference>
<dbReference type="EMBL" id="BK016080">
    <property type="protein sequence ID" value="DAF93184.1"/>
    <property type="molecule type" value="Genomic_DNA"/>
</dbReference>
<sequence>MMKKLLSNNSVLGLLCILFVPLSIPVFGLLIPYLYKYTIPYMMNYADKCLNGVLYVICIYSMKIAIGVSFIVWMAIFVIVLIGVVVGIIESIFG</sequence>
<accession>A0A8S5UFC7</accession>
<keyword evidence="1" id="KW-1133">Transmembrane helix</keyword>
<feature type="transmembrane region" description="Helical" evidence="1">
    <location>
        <begin position="64"/>
        <end position="89"/>
    </location>
</feature>
<organism evidence="2">
    <name type="scientific">Myoviridae sp. ctcyQ27</name>
    <dbReference type="NCBI Taxonomy" id="2825139"/>
    <lineage>
        <taxon>Viruses</taxon>
        <taxon>Duplodnaviria</taxon>
        <taxon>Heunggongvirae</taxon>
        <taxon>Uroviricota</taxon>
        <taxon>Caudoviricetes</taxon>
    </lineage>
</organism>
<protein>
    <submittedName>
        <fullName evidence="2">Uncharacterized protein</fullName>
    </submittedName>
</protein>
<keyword evidence="1" id="KW-0812">Transmembrane</keyword>
<name>A0A8S5UFC7_9CAUD</name>
<evidence type="ECO:0000256" key="1">
    <source>
        <dbReference type="SAM" id="Phobius"/>
    </source>
</evidence>
<proteinExistence type="predicted"/>
<feature type="transmembrane region" description="Helical" evidence="1">
    <location>
        <begin position="12"/>
        <end position="35"/>
    </location>
</feature>